<evidence type="ECO:0008006" key="12">
    <source>
        <dbReference type="Google" id="ProtNLM"/>
    </source>
</evidence>
<dbReference type="RefSeq" id="XP_002176842.1">
    <property type="nucleotide sequence ID" value="XM_002176806.1"/>
</dbReference>
<dbReference type="KEGG" id="pti:PHATRDRAFT_42996"/>
<feature type="region of interest" description="Disordered" evidence="8">
    <location>
        <begin position="460"/>
        <end position="505"/>
    </location>
</feature>
<feature type="region of interest" description="Disordered" evidence="8">
    <location>
        <begin position="1"/>
        <end position="121"/>
    </location>
</feature>
<evidence type="ECO:0000256" key="1">
    <source>
        <dbReference type="ARBA" id="ARBA00022448"/>
    </source>
</evidence>
<dbReference type="eggNOG" id="ENOG502SMR4">
    <property type="taxonomic scope" value="Eukaryota"/>
</dbReference>
<dbReference type="GO" id="GO:0034702">
    <property type="term" value="C:monoatomic ion channel complex"/>
    <property type="evidence" value="ECO:0007669"/>
    <property type="project" value="UniProtKB-KW"/>
</dbReference>
<dbReference type="InParanoid" id="B7FQA1"/>
<evidence type="ECO:0000256" key="5">
    <source>
        <dbReference type="ARBA" id="ARBA00023065"/>
    </source>
</evidence>
<keyword evidence="3 7" id="KW-0851">Voltage-gated channel</keyword>
<comment type="similarity">
    <text evidence="7">Belongs to the inward rectifier-type potassium channel (TC 1.A.2.1) family.</text>
</comment>
<feature type="transmembrane region" description="Helical" evidence="9">
    <location>
        <begin position="266"/>
        <end position="291"/>
    </location>
</feature>
<dbReference type="PANTHER" id="PTHR11767:SF102">
    <property type="entry name" value="INWARDLY RECTIFYING POTASSIUM CHANNEL 1, ISOFORM F"/>
    <property type="match status" value="1"/>
</dbReference>
<gene>
    <name evidence="10" type="ORF">PHATRDRAFT_42996</name>
</gene>
<keyword evidence="9" id="KW-0472">Membrane</keyword>
<dbReference type="GO" id="GO:0005886">
    <property type="term" value="C:plasma membrane"/>
    <property type="evidence" value="ECO:0007669"/>
    <property type="project" value="TreeGrafter"/>
</dbReference>
<dbReference type="Proteomes" id="UP000000759">
    <property type="component" value="Chromosome 1"/>
</dbReference>
<evidence type="ECO:0000313" key="11">
    <source>
        <dbReference type="Proteomes" id="UP000000759"/>
    </source>
</evidence>
<dbReference type="GO" id="GO:1990573">
    <property type="term" value="P:potassium ion import across plasma membrane"/>
    <property type="evidence" value="ECO:0007669"/>
    <property type="project" value="TreeGrafter"/>
</dbReference>
<dbReference type="Gene3D" id="2.60.40.1400">
    <property type="entry name" value="G protein-activated inward rectifier potassium channel 1"/>
    <property type="match status" value="1"/>
</dbReference>
<keyword evidence="9" id="KW-1133">Transmembrane helix</keyword>
<dbReference type="AlphaFoldDB" id="B7FQA1"/>
<feature type="transmembrane region" description="Helical" evidence="9">
    <location>
        <begin position="344"/>
        <end position="371"/>
    </location>
</feature>
<comment type="subcellular location">
    <subcellularLocation>
        <location evidence="7">Membrane</location>
        <topology evidence="7">Multi-pass membrane protein</topology>
    </subcellularLocation>
</comment>
<protein>
    <recommendedName>
        <fullName evidence="12">Inward rectifier potassium channel C-terminal domain-containing protein</fullName>
    </recommendedName>
</protein>
<reference evidence="11" key="2">
    <citation type="submission" date="2008-08" db="EMBL/GenBank/DDBJ databases">
        <authorList>
            <consortium name="Diatom Consortium"/>
            <person name="Grigoriev I."/>
            <person name="Grimwood J."/>
            <person name="Kuo A."/>
            <person name="Otillar R.P."/>
            <person name="Salamov A."/>
            <person name="Detter J.C."/>
            <person name="Lindquist E."/>
            <person name="Shapiro H."/>
            <person name="Lucas S."/>
            <person name="Glavina del Rio T."/>
            <person name="Pitluck S."/>
            <person name="Rokhsar D."/>
            <person name="Bowler C."/>
        </authorList>
    </citation>
    <scope>GENOME REANNOTATION</scope>
    <source>
        <strain evidence="11">CCAP 1055/1</strain>
    </source>
</reference>
<dbReference type="GO" id="GO:0005242">
    <property type="term" value="F:inward rectifier potassium channel activity"/>
    <property type="evidence" value="ECO:0007669"/>
    <property type="project" value="InterPro"/>
</dbReference>
<dbReference type="PaxDb" id="2850-Phatr42996"/>
<dbReference type="InterPro" id="IPR013518">
    <property type="entry name" value="K_chnl_inward-rec_Kir_cyto"/>
</dbReference>
<keyword evidence="1 7" id="KW-0813">Transport</keyword>
<dbReference type="InterPro" id="IPR016449">
    <property type="entry name" value="K_chnl_inward-rec_Kir"/>
</dbReference>
<accession>B7FQA1</accession>
<evidence type="ECO:0000256" key="2">
    <source>
        <dbReference type="ARBA" id="ARBA00022538"/>
    </source>
</evidence>
<dbReference type="SUPFAM" id="SSF81296">
    <property type="entry name" value="E set domains"/>
    <property type="match status" value="1"/>
</dbReference>
<keyword evidence="11" id="KW-1185">Reference proteome</keyword>
<evidence type="ECO:0000256" key="8">
    <source>
        <dbReference type="SAM" id="MobiDB-lite"/>
    </source>
</evidence>
<keyword evidence="7 9" id="KW-0812">Transmembrane</keyword>
<reference evidence="10 11" key="1">
    <citation type="journal article" date="2008" name="Nature">
        <title>The Phaeodactylum genome reveals the evolutionary history of diatom genomes.</title>
        <authorList>
            <person name="Bowler C."/>
            <person name="Allen A.E."/>
            <person name="Badger J.H."/>
            <person name="Grimwood J."/>
            <person name="Jabbari K."/>
            <person name="Kuo A."/>
            <person name="Maheswari U."/>
            <person name="Martens C."/>
            <person name="Maumus F."/>
            <person name="Otillar R.P."/>
            <person name="Rayko E."/>
            <person name="Salamov A."/>
            <person name="Vandepoele K."/>
            <person name="Beszteri B."/>
            <person name="Gruber A."/>
            <person name="Heijde M."/>
            <person name="Katinka M."/>
            <person name="Mock T."/>
            <person name="Valentin K."/>
            <person name="Verret F."/>
            <person name="Berges J.A."/>
            <person name="Brownlee C."/>
            <person name="Cadoret J.P."/>
            <person name="Chiovitti A."/>
            <person name="Choi C.J."/>
            <person name="Coesel S."/>
            <person name="De Martino A."/>
            <person name="Detter J.C."/>
            <person name="Durkin C."/>
            <person name="Falciatore A."/>
            <person name="Fournet J."/>
            <person name="Haruta M."/>
            <person name="Huysman M.J."/>
            <person name="Jenkins B.D."/>
            <person name="Jiroutova K."/>
            <person name="Jorgensen R.E."/>
            <person name="Joubert Y."/>
            <person name="Kaplan A."/>
            <person name="Kroger N."/>
            <person name="Kroth P.G."/>
            <person name="La Roche J."/>
            <person name="Lindquist E."/>
            <person name="Lommer M."/>
            <person name="Martin-Jezequel V."/>
            <person name="Lopez P.J."/>
            <person name="Lucas S."/>
            <person name="Mangogna M."/>
            <person name="McGinnis K."/>
            <person name="Medlin L.K."/>
            <person name="Montsant A."/>
            <person name="Oudot-Le Secq M.P."/>
            <person name="Napoli C."/>
            <person name="Obornik M."/>
            <person name="Parker M.S."/>
            <person name="Petit J.L."/>
            <person name="Porcel B.M."/>
            <person name="Poulsen N."/>
            <person name="Robison M."/>
            <person name="Rychlewski L."/>
            <person name="Rynearson T.A."/>
            <person name="Schmutz J."/>
            <person name="Shapiro H."/>
            <person name="Siaut M."/>
            <person name="Stanley M."/>
            <person name="Sussman M.R."/>
            <person name="Taylor A.R."/>
            <person name="Vardi A."/>
            <person name="von Dassow P."/>
            <person name="Vyverman W."/>
            <person name="Willis A."/>
            <person name="Wyrwicz L.S."/>
            <person name="Rokhsar D.S."/>
            <person name="Weissenbach J."/>
            <person name="Armbrust E.V."/>
            <person name="Green B.R."/>
            <person name="Van de Peer Y."/>
            <person name="Grigoriev I.V."/>
        </authorList>
    </citation>
    <scope>NUCLEOTIDE SEQUENCE [LARGE SCALE GENOMIC DNA]</scope>
    <source>
        <strain evidence="10 11">CCAP 1055/1</strain>
    </source>
</reference>
<dbReference type="EMBL" id="CM000605">
    <property type="protein sequence ID" value="EEC51305.1"/>
    <property type="molecule type" value="Genomic_DNA"/>
</dbReference>
<name>B7FQA1_PHATC</name>
<feature type="compositionally biased region" description="Basic and acidic residues" evidence="8">
    <location>
        <begin position="100"/>
        <end position="111"/>
    </location>
</feature>
<feature type="compositionally biased region" description="Acidic residues" evidence="8">
    <location>
        <begin position="60"/>
        <end position="70"/>
    </location>
</feature>
<dbReference type="Gene3D" id="1.10.287.70">
    <property type="match status" value="1"/>
</dbReference>
<organism evidence="10 11">
    <name type="scientific">Phaeodactylum tricornutum (strain CCAP 1055/1)</name>
    <dbReference type="NCBI Taxonomy" id="556484"/>
    <lineage>
        <taxon>Eukaryota</taxon>
        <taxon>Sar</taxon>
        <taxon>Stramenopiles</taxon>
        <taxon>Ochrophyta</taxon>
        <taxon>Bacillariophyta</taxon>
        <taxon>Bacillariophyceae</taxon>
        <taxon>Bacillariophycidae</taxon>
        <taxon>Naviculales</taxon>
        <taxon>Phaeodactylaceae</taxon>
        <taxon>Phaeodactylum</taxon>
    </lineage>
</organism>
<keyword evidence="4 7" id="KW-0630">Potassium</keyword>
<evidence type="ECO:0000256" key="7">
    <source>
        <dbReference type="RuleBase" id="RU003822"/>
    </source>
</evidence>
<dbReference type="HOGENOM" id="CLU_402539_0_0_1"/>
<keyword evidence="5 7" id="KW-0406">Ion transport</keyword>
<dbReference type="PANTHER" id="PTHR11767">
    <property type="entry name" value="INWARD RECTIFIER POTASSIUM CHANNEL"/>
    <property type="match status" value="1"/>
</dbReference>
<dbReference type="GeneID" id="7196810"/>
<keyword evidence="2 7" id="KW-0633">Potassium transport</keyword>
<dbReference type="OrthoDB" id="273257at2759"/>
<evidence type="ECO:0000256" key="9">
    <source>
        <dbReference type="SAM" id="Phobius"/>
    </source>
</evidence>
<evidence type="ECO:0000313" key="10">
    <source>
        <dbReference type="EMBL" id="EEC51305.1"/>
    </source>
</evidence>
<feature type="transmembrane region" description="Helical" evidence="9">
    <location>
        <begin position="311"/>
        <end position="332"/>
    </location>
</feature>
<evidence type="ECO:0000256" key="4">
    <source>
        <dbReference type="ARBA" id="ARBA00022958"/>
    </source>
</evidence>
<dbReference type="GO" id="GO:0034765">
    <property type="term" value="P:regulation of monoatomic ion transmembrane transport"/>
    <property type="evidence" value="ECO:0007669"/>
    <property type="project" value="TreeGrafter"/>
</dbReference>
<dbReference type="SUPFAM" id="SSF81324">
    <property type="entry name" value="Voltage-gated potassium channels"/>
    <property type="match status" value="1"/>
</dbReference>
<proteinExistence type="inferred from homology"/>
<feature type="compositionally biased region" description="Polar residues" evidence="8">
    <location>
        <begin position="479"/>
        <end position="496"/>
    </location>
</feature>
<feature type="compositionally biased region" description="Basic residues" evidence="8">
    <location>
        <begin position="464"/>
        <end position="478"/>
    </location>
</feature>
<evidence type="ECO:0000256" key="6">
    <source>
        <dbReference type="ARBA" id="ARBA00023303"/>
    </source>
</evidence>
<dbReference type="InterPro" id="IPR014756">
    <property type="entry name" value="Ig_E-set"/>
</dbReference>
<keyword evidence="6 7" id="KW-0407">Ion channel</keyword>
<evidence type="ECO:0000256" key="3">
    <source>
        <dbReference type="ARBA" id="ARBA00022882"/>
    </source>
</evidence>
<sequence length="684" mass="75122">MVTLSEDRTAAGMAESLEEPRREEEGDNINAVRFRSGSDDIRTQSSLDRQGMATSHDKEGVDDDESDDQGGDTLGPLMGDDDVELGMDRPPSQPASTQSKNERTSHVHDLSSGKAGGARTHQAVVRSENNCEPKNPGARRSSLLSQYVEGAKEGLGGIRRRVAKEDENYGEDEEGGGLRTAMHGRLQVFSRNFKKTDDLEERDEDIEPVQYRLQAVRHHVKGPKLLRWLGVADGRFNIYDDYGANPDSFSLNNLVMRYLHWTFRSSFTSVFLSAAVGFISLTMMFAAWIWALGRKEPGCIGGVDFETDTSYVDAFILSWTTFSTVGFGVIFAGTSSEVPNVKNCTGITIVVTLEAFVGVLFSGMSGAIMFAKVARIQSFAQVIFSDPIVIRYGSGVANHDSQLDDDSDEGVGEANALQDIPCPVLEFRLLNRLNATIGGEILDASVTIVASIDATQACPTVRQATRRRRGKKNKKRTVGSRSAPNQRASILGSNRGRNGENGFRSDVQSLASNVSLRTLGKTHQAFEEDPTGHLVPKRIFSKLEIESPEHPFFKRVWMVRHRLDESSPLLKAHARQLVQENHGHWPIEMNSAEGVRAAVNFDQILVSMSGTSNADANSVYAQKVYDFVDVNVGYRFVNVLYRDTFDGSLFVDSRLVNDVTEQAGGGGESFNAARGETLGDMLVL</sequence>